<dbReference type="Gene3D" id="1.10.1670.10">
    <property type="entry name" value="Helix-hairpin-Helix base-excision DNA repair enzymes (C-terminal)"/>
    <property type="match status" value="1"/>
</dbReference>
<dbReference type="AlphaFoldDB" id="A0A061B4U1"/>
<feature type="compositionally biased region" description="Basic and acidic residues" evidence="14">
    <location>
        <begin position="279"/>
        <end position="288"/>
    </location>
</feature>
<keyword evidence="10" id="KW-0408">Iron</keyword>
<dbReference type="GO" id="GO:0046872">
    <property type="term" value="F:metal ion binding"/>
    <property type="evidence" value="ECO:0007669"/>
    <property type="project" value="UniProtKB-KW"/>
</dbReference>
<evidence type="ECO:0000256" key="4">
    <source>
        <dbReference type="ARBA" id="ARBA00012045"/>
    </source>
</evidence>
<dbReference type="InterPro" id="IPR015797">
    <property type="entry name" value="NUDIX_hydrolase-like_dom_sf"/>
</dbReference>
<dbReference type="InterPro" id="IPR023170">
    <property type="entry name" value="HhH_base_excis_C"/>
</dbReference>
<keyword evidence="6" id="KW-0004">4Fe-4S</keyword>
<dbReference type="GO" id="GO:0034039">
    <property type="term" value="F:8-oxo-7,8-dihydroguanine DNA N-glycosylase activity"/>
    <property type="evidence" value="ECO:0007669"/>
    <property type="project" value="TreeGrafter"/>
</dbReference>
<evidence type="ECO:0000256" key="14">
    <source>
        <dbReference type="SAM" id="MobiDB-lite"/>
    </source>
</evidence>
<evidence type="ECO:0000256" key="13">
    <source>
        <dbReference type="ARBA" id="ARBA00023295"/>
    </source>
</evidence>
<keyword evidence="12" id="KW-0234">DNA repair</keyword>
<gene>
    <name evidence="16" type="ORF">RHTO0S_06e08680g</name>
</gene>
<dbReference type="GO" id="GO:0006298">
    <property type="term" value="P:mismatch repair"/>
    <property type="evidence" value="ECO:0007669"/>
    <property type="project" value="TreeGrafter"/>
</dbReference>
<dbReference type="Gene3D" id="1.10.340.30">
    <property type="entry name" value="Hypothetical protein, domain 2"/>
    <property type="match status" value="1"/>
</dbReference>
<protein>
    <recommendedName>
        <fullName evidence="5">Adenine DNA glycosylase</fullName>
        <ecNumber evidence="4">3.2.2.31</ecNumber>
    </recommendedName>
</protein>
<dbReference type="EC" id="3.2.2.31" evidence="4"/>
<evidence type="ECO:0000256" key="11">
    <source>
        <dbReference type="ARBA" id="ARBA00023014"/>
    </source>
</evidence>
<evidence type="ECO:0000256" key="1">
    <source>
        <dbReference type="ARBA" id="ARBA00000843"/>
    </source>
</evidence>
<evidence type="ECO:0000256" key="3">
    <source>
        <dbReference type="ARBA" id="ARBA00008343"/>
    </source>
</evidence>
<evidence type="ECO:0000313" key="16">
    <source>
        <dbReference type="EMBL" id="CDR42003.1"/>
    </source>
</evidence>
<dbReference type="GO" id="GO:0035485">
    <property type="term" value="F:adenine/guanine mispair binding"/>
    <property type="evidence" value="ECO:0007669"/>
    <property type="project" value="TreeGrafter"/>
</dbReference>
<feature type="domain" description="HhH-GPD" evidence="15">
    <location>
        <begin position="137"/>
        <end position="310"/>
    </location>
</feature>
<dbReference type="FunFam" id="1.10.340.30:FF:000002">
    <property type="entry name" value="Adenine DNA glycosylase"/>
    <property type="match status" value="1"/>
</dbReference>
<dbReference type="SMART" id="SM00525">
    <property type="entry name" value="FES"/>
    <property type="match status" value="1"/>
</dbReference>
<comment type="similarity">
    <text evidence="3">Belongs to the Nth/MutY family.</text>
</comment>
<evidence type="ECO:0000256" key="8">
    <source>
        <dbReference type="ARBA" id="ARBA00022763"/>
    </source>
</evidence>
<evidence type="ECO:0000256" key="5">
    <source>
        <dbReference type="ARBA" id="ARBA00022023"/>
    </source>
</evidence>
<evidence type="ECO:0000256" key="10">
    <source>
        <dbReference type="ARBA" id="ARBA00023004"/>
    </source>
</evidence>
<dbReference type="CDD" id="cd03431">
    <property type="entry name" value="NUDIX_DNA_Glycosylase_C-MutY"/>
    <property type="match status" value="1"/>
</dbReference>
<dbReference type="EMBL" id="LK052941">
    <property type="protein sequence ID" value="CDR42003.1"/>
    <property type="molecule type" value="Genomic_DNA"/>
</dbReference>
<sequence length="667" mass="72618">MPPKKKSAAIARPPLPVPNATHPCASLIPSVLDPASLIERPHPASYHAFLTSPYYPIASPSSEPPTKKRKKDSSEPKLPPALDSAIEAAVVQKKLLAWFDGVKEKRGMPWRKEVDPKTLSQKDRTQRGYEVWVSEIMLQQTQVATVIPYWKKWMEKFPTVKALAKADIEEVNEVWKGLGYYSRAKRLLDGAKTVMEKHDGILPETAEGLLDIDGIGPYSAGSISSIAFAQRSPMVDGNVTRVLSRLTAFHAPAAAKATTSYIWALADVLVPPQPKKKKASSDGDDRSTLDVGGLNKPGAWNQALMELGATVCTPKNPNCAECPLNDECLAYAEARYVAHRPAADGSAAAAPDIEDLCTLCAPLPYEEASEARRHGVEVYPMAKEKTKKRDEETAVCVLEWVPSGTDEKSDEGRKVLLIKRPEKGLLAGLYEFPAVDLPASTAPSTPKARSKYLDKLLHTLLDISSSTTFSPSSPEDADSSDLRIMSRSTLPPVTHVYSHMNRTYHSERLVISSPSFPSLRKASPASPAKKDDLVQSLPGRGKWVDAADVEGENVGGAVGKVWEERQLQAKGLASKNGAKAKGKAKAGEGAKTAKVEKRQGSLAGFFVKKEEKRVKETVEVDDELIVVEEKHEVKVGTNGGKAEAVVEQQSKIYKKRRIAPASDDEDE</sequence>
<evidence type="ECO:0000256" key="6">
    <source>
        <dbReference type="ARBA" id="ARBA00022485"/>
    </source>
</evidence>
<proteinExistence type="inferred from homology"/>
<dbReference type="InterPro" id="IPR003651">
    <property type="entry name" value="Endonuclease3_FeS-loop_motif"/>
</dbReference>
<dbReference type="InterPro" id="IPR044298">
    <property type="entry name" value="MIG/MutY"/>
</dbReference>
<name>A0A061B4U1_RHOTO</name>
<dbReference type="PANTHER" id="PTHR42944:SF1">
    <property type="entry name" value="ADENINE DNA GLYCOSYLASE"/>
    <property type="match status" value="1"/>
</dbReference>
<accession>A0A061B4U1</accession>
<evidence type="ECO:0000256" key="2">
    <source>
        <dbReference type="ARBA" id="ARBA00001966"/>
    </source>
</evidence>
<evidence type="ECO:0000256" key="12">
    <source>
        <dbReference type="ARBA" id="ARBA00023204"/>
    </source>
</evidence>
<dbReference type="Gene3D" id="3.90.79.10">
    <property type="entry name" value="Nucleoside Triphosphate Pyrophosphohydrolase"/>
    <property type="match status" value="1"/>
</dbReference>
<dbReference type="GO" id="GO:0000701">
    <property type="term" value="F:purine-specific mismatch base pair DNA N-glycosylase activity"/>
    <property type="evidence" value="ECO:0007669"/>
    <property type="project" value="UniProtKB-EC"/>
</dbReference>
<dbReference type="GO" id="GO:0032357">
    <property type="term" value="F:oxidized purine DNA binding"/>
    <property type="evidence" value="ECO:0007669"/>
    <property type="project" value="TreeGrafter"/>
</dbReference>
<evidence type="ECO:0000259" key="15">
    <source>
        <dbReference type="SMART" id="SM00478"/>
    </source>
</evidence>
<dbReference type="SUPFAM" id="SSF48150">
    <property type="entry name" value="DNA-glycosylase"/>
    <property type="match status" value="1"/>
</dbReference>
<comment type="catalytic activity">
    <reaction evidence="1">
        <text>Hydrolyzes free adenine bases from 7,8-dihydro-8-oxoguanine:adenine mismatched double-stranded DNA, leaving an apurinic site.</text>
        <dbReference type="EC" id="3.2.2.31"/>
    </reaction>
</comment>
<keyword evidence="11" id="KW-0411">Iron-sulfur</keyword>
<feature type="region of interest" description="Disordered" evidence="14">
    <location>
        <begin position="60"/>
        <end position="80"/>
    </location>
</feature>
<dbReference type="SMART" id="SM00478">
    <property type="entry name" value="ENDO3c"/>
    <property type="match status" value="1"/>
</dbReference>
<evidence type="ECO:0000256" key="7">
    <source>
        <dbReference type="ARBA" id="ARBA00022723"/>
    </source>
</evidence>
<dbReference type="PANTHER" id="PTHR42944">
    <property type="entry name" value="ADENINE DNA GLYCOSYLASE"/>
    <property type="match status" value="1"/>
</dbReference>
<keyword evidence="13" id="KW-0326">Glycosidase</keyword>
<dbReference type="GO" id="GO:0006285">
    <property type="term" value="P:base-excision repair, AP site formation"/>
    <property type="evidence" value="ECO:0007669"/>
    <property type="project" value="UniProtKB-ARBA"/>
</dbReference>
<evidence type="ECO:0000256" key="9">
    <source>
        <dbReference type="ARBA" id="ARBA00022801"/>
    </source>
</evidence>
<dbReference type="InterPro" id="IPR011257">
    <property type="entry name" value="DNA_glycosylase"/>
</dbReference>
<feature type="region of interest" description="Disordered" evidence="14">
    <location>
        <begin position="273"/>
        <end position="294"/>
    </location>
</feature>
<reference evidence="16" key="1">
    <citation type="journal article" date="2014" name="Genome Announc.">
        <title>Draft genome sequence of Rhodosporidium toruloides CECT1137, an oleaginous yeast of biotechnological interest.</title>
        <authorList>
            <person name="Morin N."/>
            <person name="Calcas X."/>
            <person name="Devillers H."/>
            <person name="Durrens P."/>
            <person name="Sherman D.J."/>
            <person name="Nicaud J.-M."/>
            <person name="Neuveglise C."/>
        </authorList>
    </citation>
    <scope>NUCLEOTIDE SEQUENCE</scope>
    <source>
        <strain evidence="16">CECT1137</strain>
    </source>
</reference>
<dbReference type="Pfam" id="PF00730">
    <property type="entry name" value="HhH-GPD"/>
    <property type="match status" value="1"/>
</dbReference>
<comment type="cofactor">
    <cofactor evidence="2">
        <name>[4Fe-4S] cluster</name>
        <dbReference type="ChEBI" id="CHEBI:49883"/>
    </cofactor>
</comment>
<keyword evidence="8" id="KW-0227">DNA damage</keyword>
<dbReference type="CDD" id="cd00056">
    <property type="entry name" value="ENDO3c"/>
    <property type="match status" value="1"/>
</dbReference>
<keyword evidence="7" id="KW-0479">Metal-binding</keyword>
<dbReference type="Pfam" id="PF10576">
    <property type="entry name" value="EndIII_4Fe-2S"/>
    <property type="match status" value="1"/>
</dbReference>
<dbReference type="GO" id="GO:0005634">
    <property type="term" value="C:nucleus"/>
    <property type="evidence" value="ECO:0007669"/>
    <property type="project" value="TreeGrafter"/>
</dbReference>
<keyword evidence="9" id="KW-0378">Hydrolase</keyword>
<dbReference type="SUPFAM" id="SSF55811">
    <property type="entry name" value="Nudix"/>
    <property type="match status" value="1"/>
</dbReference>
<dbReference type="InterPro" id="IPR003265">
    <property type="entry name" value="HhH-GPD_domain"/>
</dbReference>
<dbReference type="GO" id="GO:0051539">
    <property type="term" value="F:4 iron, 4 sulfur cluster binding"/>
    <property type="evidence" value="ECO:0007669"/>
    <property type="project" value="UniProtKB-KW"/>
</dbReference>
<dbReference type="InterPro" id="IPR029119">
    <property type="entry name" value="MutY_C"/>
</dbReference>
<dbReference type="OrthoDB" id="10248838at2759"/>
<organism evidence="16">
    <name type="scientific">Rhodotorula toruloides</name>
    <name type="common">Yeast</name>
    <name type="synonym">Rhodosporidium toruloides</name>
    <dbReference type="NCBI Taxonomy" id="5286"/>
    <lineage>
        <taxon>Eukaryota</taxon>
        <taxon>Fungi</taxon>
        <taxon>Dikarya</taxon>
        <taxon>Basidiomycota</taxon>
        <taxon>Pucciniomycotina</taxon>
        <taxon>Microbotryomycetes</taxon>
        <taxon>Sporidiobolales</taxon>
        <taxon>Sporidiobolaceae</taxon>
        <taxon>Rhodotorula</taxon>
    </lineage>
</organism>